<accession>A0A448SRQ5</accession>
<dbReference type="AlphaFoldDB" id="A0A448SRQ5"/>
<dbReference type="InterPro" id="IPR016024">
    <property type="entry name" value="ARM-type_fold"/>
</dbReference>
<dbReference type="InterPro" id="IPR011989">
    <property type="entry name" value="ARM-like"/>
</dbReference>
<sequence length="392" mass="44363">MDISDLSQARSNTVSKLLNAPDFSALLIEHGWAAFPDRFLKAVANSKDTTTQTLLDMLPALSLELKIQVAQQSKQPFIVPCMIWPELVWRWQPWQYASETLAWEALISGFSALIEGLVSRPMASIADQDCAADKVYSDYFMDPIGPILDKLDNNPGWPACWANIAIYHPDETVRESMIFRLVNPSQALLQSLTKDPSHLVRCRLVSRYHEDEALMMELLDDVNVWVRGELAERAISSPILTQLSQSMDLFVLGRLAHNRQFFLNLNPSTGARLVWQKLAQHPYVFTEECFAGMAVLAEDDMIDWPIFSRWVEQLAVRCPQVRDKTPPFRTFGYSQFPASETNLYDTASSLFQFNRSLALNPLTPVAILHLFSQCPFEALRQEVAQNPALPAS</sequence>
<dbReference type="EMBL" id="LR134492">
    <property type="protein sequence ID" value="VEI70341.1"/>
    <property type="molecule type" value="Genomic_DNA"/>
</dbReference>
<name>A0A448SRQ5_SERFO</name>
<gene>
    <name evidence="1" type="ORF">NCTC13193_02967</name>
</gene>
<evidence type="ECO:0000313" key="2">
    <source>
        <dbReference type="Proteomes" id="UP000270487"/>
    </source>
</evidence>
<dbReference type="SUPFAM" id="SSF48371">
    <property type="entry name" value="ARM repeat"/>
    <property type="match status" value="1"/>
</dbReference>
<proteinExistence type="predicted"/>
<reference evidence="1 2" key="1">
    <citation type="submission" date="2018-12" db="EMBL/GenBank/DDBJ databases">
        <authorList>
            <consortium name="Pathogen Informatics"/>
        </authorList>
    </citation>
    <scope>NUCLEOTIDE SEQUENCE [LARGE SCALE GENOMIC DNA]</scope>
    <source>
        <strain evidence="1 2">NCTC13193</strain>
    </source>
</reference>
<protein>
    <submittedName>
        <fullName evidence="1">Uncharacterized protein</fullName>
    </submittedName>
</protein>
<dbReference type="Proteomes" id="UP000270487">
    <property type="component" value="Chromosome"/>
</dbReference>
<organism evidence="1 2">
    <name type="scientific">Serratia fonticola</name>
    <dbReference type="NCBI Taxonomy" id="47917"/>
    <lineage>
        <taxon>Bacteria</taxon>
        <taxon>Pseudomonadati</taxon>
        <taxon>Pseudomonadota</taxon>
        <taxon>Gammaproteobacteria</taxon>
        <taxon>Enterobacterales</taxon>
        <taxon>Yersiniaceae</taxon>
        <taxon>Serratia</taxon>
    </lineage>
</organism>
<dbReference type="Gene3D" id="1.25.10.10">
    <property type="entry name" value="Leucine-rich Repeat Variant"/>
    <property type="match status" value="1"/>
</dbReference>
<evidence type="ECO:0000313" key="1">
    <source>
        <dbReference type="EMBL" id="VEI70341.1"/>
    </source>
</evidence>